<evidence type="ECO:0000256" key="2">
    <source>
        <dbReference type="ARBA" id="ARBA00022475"/>
    </source>
</evidence>
<feature type="transmembrane region" description="Helical" evidence="8">
    <location>
        <begin position="6"/>
        <end position="26"/>
    </location>
</feature>
<feature type="transmembrane region" description="Helical" evidence="8">
    <location>
        <begin position="292"/>
        <end position="313"/>
    </location>
</feature>
<keyword evidence="4 8" id="KW-1133">Transmembrane helix</keyword>
<feature type="transmembrane region" description="Helical" evidence="8">
    <location>
        <begin position="76"/>
        <end position="94"/>
    </location>
</feature>
<keyword evidence="5" id="KW-0560">Oxidoreductase</keyword>
<dbReference type="EMBL" id="FQXS01000001">
    <property type="protein sequence ID" value="SHH39319.1"/>
    <property type="molecule type" value="Genomic_DNA"/>
</dbReference>
<dbReference type="Pfam" id="PF00361">
    <property type="entry name" value="Proton_antipo_M"/>
    <property type="match status" value="1"/>
</dbReference>
<dbReference type="GO" id="GO:0016829">
    <property type="term" value="F:lyase activity"/>
    <property type="evidence" value="ECO:0007669"/>
    <property type="project" value="UniProtKB-KW"/>
</dbReference>
<feature type="transmembrane region" description="Helical" evidence="8">
    <location>
        <begin position="158"/>
        <end position="181"/>
    </location>
</feature>
<evidence type="ECO:0000256" key="1">
    <source>
        <dbReference type="ARBA" id="ARBA00004651"/>
    </source>
</evidence>
<evidence type="ECO:0000259" key="9">
    <source>
        <dbReference type="Pfam" id="PF00361"/>
    </source>
</evidence>
<keyword evidence="11" id="KW-1185">Reference proteome</keyword>
<accession>A0A1M5SLE2</accession>
<dbReference type="PANTHER" id="PTHR42682:SF4">
    <property type="entry name" value="NADH-UBIQUINONE_PLASTOQUINONE"/>
    <property type="match status" value="1"/>
</dbReference>
<gene>
    <name evidence="10" type="ORF">SAMN02745124_00416</name>
</gene>
<dbReference type="AlphaFoldDB" id="A0A1M5SLE2"/>
<feature type="transmembrane region" description="Helical" evidence="8">
    <location>
        <begin position="436"/>
        <end position="457"/>
    </location>
</feature>
<feature type="transmembrane region" description="Helical" evidence="8">
    <location>
        <begin position="325"/>
        <end position="345"/>
    </location>
</feature>
<dbReference type="GO" id="GO:0005886">
    <property type="term" value="C:plasma membrane"/>
    <property type="evidence" value="ECO:0007669"/>
    <property type="project" value="UniProtKB-SubCell"/>
</dbReference>
<evidence type="ECO:0000313" key="11">
    <source>
        <dbReference type="Proteomes" id="UP000184139"/>
    </source>
</evidence>
<comment type="subcellular location">
    <subcellularLocation>
        <location evidence="1">Cell membrane</location>
        <topology evidence="1">Multi-pass membrane protein</topology>
    </subcellularLocation>
    <subcellularLocation>
        <location evidence="7">Membrane</location>
        <topology evidence="7">Multi-pass membrane protein</topology>
    </subcellularLocation>
</comment>
<feature type="transmembrane region" description="Helical" evidence="8">
    <location>
        <begin position="263"/>
        <end position="285"/>
    </location>
</feature>
<dbReference type="PRINTS" id="PR01434">
    <property type="entry name" value="NADHDHGNASE5"/>
</dbReference>
<keyword evidence="10" id="KW-0456">Lyase</keyword>
<dbReference type="STRING" id="1121409.SAMN02745124_00416"/>
<dbReference type="InterPro" id="IPR001750">
    <property type="entry name" value="ND/Mrp_TM"/>
</dbReference>
<feature type="transmembrane region" description="Helical" evidence="8">
    <location>
        <begin position="38"/>
        <end position="56"/>
    </location>
</feature>
<dbReference type="Proteomes" id="UP000184139">
    <property type="component" value="Unassembled WGS sequence"/>
</dbReference>
<protein>
    <submittedName>
        <fullName evidence="10">Formate hydrogenlyase subunit 3/Multisubunit Na+/H+ antiporter, MnhD subunit</fullName>
    </submittedName>
</protein>
<dbReference type="RefSeq" id="WP_073373145.1">
    <property type="nucleotide sequence ID" value="NZ_FQXS01000001.1"/>
</dbReference>
<keyword evidence="3 7" id="KW-0812">Transmembrane</keyword>
<evidence type="ECO:0000256" key="7">
    <source>
        <dbReference type="RuleBase" id="RU000320"/>
    </source>
</evidence>
<feature type="domain" description="NADH:quinone oxidoreductase/Mrp antiporter transmembrane" evidence="9">
    <location>
        <begin position="124"/>
        <end position="383"/>
    </location>
</feature>
<dbReference type="PANTHER" id="PTHR42682">
    <property type="entry name" value="HYDROGENASE-4 COMPONENT F"/>
    <property type="match status" value="1"/>
</dbReference>
<keyword evidence="6 8" id="KW-0472">Membrane</keyword>
<organism evidence="10 11">
    <name type="scientific">Desulfofustis glycolicus DSM 9705</name>
    <dbReference type="NCBI Taxonomy" id="1121409"/>
    <lineage>
        <taxon>Bacteria</taxon>
        <taxon>Pseudomonadati</taxon>
        <taxon>Thermodesulfobacteriota</taxon>
        <taxon>Desulfobulbia</taxon>
        <taxon>Desulfobulbales</taxon>
        <taxon>Desulfocapsaceae</taxon>
        <taxon>Desulfofustis</taxon>
    </lineage>
</organism>
<dbReference type="GO" id="GO:0016491">
    <property type="term" value="F:oxidoreductase activity"/>
    <property type="evidence" value="ECO:0007669"/>
    <property type="project" value="UniProtKB-KW"/>
</dbReference>
<dbReference type="InterPro" id="IPR052175">
    <property type="entry name" value="ComplexI-like_HydComp"/>
</dbReference>
<evidence type="ECO:0000256" key="3">
    <source>
        <dbReference type="ARBA" id="ARBA00022692"/>
    </source>
</evidence>
<sequence length="579" mass="60383">MNVVFTLASILPLLAILAPILLIAGLSVARTCPVALRLAPWGALPGLVCALLPAGGDLNLPWLLLGSSLDLDTTGRSFLFLFGMLWLAAGLYTRGYLADDPKKKRFWIFFLLTMCGNLGLPLAKGVLDFYLFFALMSFSAYGLVVHDNSPSARRAGRLYLSLVLIGEVLLFVGFGLAVNGAQSLRLTDISYHLATADQRDLIIGLLLAGFGIKAGIIPLHIWLPLAHPAAPVPASAVLSGAMIKAGLLGLMRLLPLGEALLPGWSQVLIISGIIMAFYGVLVGLCQIQAKTVLAYSSISQMGFPLIGLGLGLAQPAAWPLLTGAVTFYALHHGLAKGTLFLGVGMSSAPSTGSPRRLLIATLLILPALSLSGAPLTSGALAKSALKPFLGGAPDIWAASLPWLLSLAAIGTTLILARFLFVLYAGTDQGHTPKPSMWAGFGLSAGGVLLCAAALVPLGENRLEMPSPGWNQLWPVAVGILLAGAFWFRSRGRSVAQEPVIPASDLFVLLESAGTAGNIAGIAAKLSSSLQKGAAGVAAAIASIRLSGAHDLPPVFELVLRRLPAAGVCFTILLLLLLFL</sequence>
<proteinExistence type="predicted"/>
<feature type="transmembrane region" description="Helical" evidence="8">
    <location>
        <begin position="357"/>
        <end position="380"/>
    </location>
</feature>
<evidence type="ECO:0000313" key="10">
    <source>
        <dbReference type="EMBL" id="SHH39319.1"/>
    </source>
</evidence>
<reference evidence="10 11" key="1">
    <citation type="submission" date="2016-11" db="EMBL/GenBank/DDBJ databases">
        <authorList>
            <person name="Jaros S."/>
            <person name="Januszkiewicz K."/>
            <person name="Wedrychowicz H."/>
        </authorList>
    </citation>
    <scope>NUCLEOTIDE SEQUENCE [LARGE SCALE GENOMIC DNA]</scope>
    <source>
        <strain evidence="10 11">DSM 9705</strain>
    </source>
</reference>
<evidence type="ECO:0000256" key="4">
    <source>
        <dbReference type="ARBA" id="ARBA00022989"/>
    </source>
</evidence>
<keyword evidence="2" id="KW-1003">Cell membrane</keyword>
<evidence type="ECO:0000256" key="8">
    <source>
        <dbReference type="SAM" id="Phobius"/>
    </source>
</evidence>
<evidence type="ECO:0000256" key="5">
    <source>
        <dbReference type="ARBA" id="ARBA00023002"/>
    </source>
</evidence>
<dbReference type="OrthoDB" id="9768329at2"/>
<feature type="transmembrane region" description="Helical" evidence="8">
    <location>
        <begin position="201"/>
        <end position="223"/>
    </location>
</feature>
<feature type="transmembrane region" description="Helical" evidence="8">
    <location>
        <begin position="562"/>
        <end position="578"/>
    </location>
</feature>
<feature type="transmembrane region" description="Helical" evidence="8">
    <location>
        <begin position="400"/>
        <end position="424"/>
    </location>
</feature>
<feature type="transmembrane region" description="Helical" evidence="8">
    <location>
        <begin position="469"/>
        <end position="487"/>
    </location>
</feature>
<name>A0A1M5SLE2_9BACT</name>
<feature type="transmembrane region" description="Helical" evidence="8">
    <location>
        <begin position="106"/>
        <end position="123"/>
    </location>
</feature>
<evidence type="ECO:0000256" key="6">
    <source>
        <dbReference type="ARBA" id="ARBA00023136"/>
    </source>
</evidence>